<gene>
    <name evidence="3" type="ORF">FGL95_23290</name>
</gene>
<comment type="caution">
    <text evidence="3">The sequence shown here is derived from an EMBL/GenBank/DDBJ whole genome shotgun (WGS) entry which is preliminary data.</text>
</comment>
<dbReference type="InterPro" id="IPR029069">
    <property type="entry name" value="HotDog_dom_sf"/>
</dbReference>
<dbReference type="SUPFAM" id="SSF54637">
    <property type="entry name" value="Thioesterase/thiol ester dehydrase-isomerase"/>
    <property type="match status" value="2"/>
</dbReference>
<dbReference type="Proteomes" id="UP000535543">
    <property type="component" value="Unassembled WGS sequence"/>
</dbReference>
<feature type="domain" description="Acyl-CoA thioesterase-like C-terminal" evidence="2">
    <location>
        <begin position="142"/>
        <end position="275"/>
    </location>
</feature>
<dbReference type="InterPro" id="IPR042171">
    <property type="entry name" value="Acyl-CoA_hotdog"/>
</dbReference>
<accession>A0A848KJG7</accession>
<reference evidence="3 4" key="1">
    <citation type="submission" date="2019-05" db="EMBL/GenBank/DDBJ databases">
        <authorList>
            <person name="Lee S.D."/>
        </authorList>
    </citation>
    <scope>NUCLEOTIDE SEQUENCE [LARGE SCALE GENOMIC DNA]</scope>
    <source>
        <strain evidence="3 4">YC2-7</strain>
    </source>
</reference>
<dbReference type="PANTHER" id="PTHR38110:SF1">
    <property type="entry name" value="THIOESTERASE DOMAIN-CONTAINING PROTEIN"/>
    <property type="match status" value="1"/>
</dbReference>
<dbReference type="InterPro" id="IPR049450">
    <property type="entry name" value="ACOT8-like_C"/>
</dbReference>
<evidence type="ECO:0000313" key="4">
    <source>
        <dbReference type="Proteomes" id="UP000535543"/>
    </source>
</evidence>
<dbReference type="Gene3D" id="2.40.160.210">
    <property type="entry name" value="Acyl-CoA thioesterase, double hotdog domain"/>
    <property type="match status" value="1"/>
</dbReference>
<dbReference type="Pfam" id="PF13622">
    <property type="entry name" value="4HBT_3"/>
    <property type="match status" value="1"/>
</dbReference>
<sequence length="280" mass="29869">MGSAPFRALCTLTDEADGTYGAVIDPIWTIGQKVHGGAMLAICAAAARRRLREGEDEAVMLQPIAVSVDYLGAPEPGAVTLAVNVRKRGRQICLVDVELSQNGRTAVRAAVTLGQLDLEPPLHQLDALTDMPAEPPADALRYDGGSPLGKIVNVAKGIELRLDPTAAKFVTGEVGEPVLQLWARPFAEDESDPDIALLFAMMVGDISPPVVFNRGMFGWAPTVQLTTYLQRVPAPGWLRVISSSKSIGAKVFDEDHLIIDSTGAVVVQSRQLALIGRSAR</sequence>
<dbReference type="RefSeq" id="WP_169591998.1">
    <property type="nucleotide sequence ID" value="NZ_VCQU01000009.1"/>
</dbReference>
<evidence type="ECO:0000259" key="1">
    <source>
        <dbReference type="Pfam" id="PF13622"/>
    </source>
</evidence>
<dbReference type="AlphaFoldDB" id="A0A848KJG7"/>
<name>A0A848KJG7_9NOCA</name>
<keyword evidence="4" id="KW-1185">Reference proteome</keyword>
<evidence type="ECO:0000313" key="3">
    <source>
        <dbReference type="EMBL" id="NMN97966.1"/>
    </source>
</evidence>
<dbReference type="InterPro" id="IPR052389">
    <property type="entry name" value="Sec_Metab_Biosynth-Assoc"/>
</dbReference>
<feature type="domain" description="Acyl-CoA thioesterase-like N-terminal HotDog" evidence="1">
    <location>
        <begin position="26"/>
        <end position="113"/>
    </location>
</feature>
<dbReference type="EMBL" id="VCQU01000009">
    <property type="protein sequence ID" value="NMN97966.1"/>
    <property type="molecule type" value="Genomic_DNA"/>
</dbReference>
<dbReference type="InterPro" id="IPR049449">
    <property type="entry name" value="TesB_ACOT8-like_N"/>
</dbReference>
<reference evidence="3 4" key="2">
    <citation type="submission" date="2020-06" db="EMBL/GenBank/DDBJ databases">
        <title>Antribacter stalactiti gen. nov., sp. nov., a new member of the family Nacardiaceae isolated from a cave.</title>
        <authorList>
            <person name="Kim I.S."/>
        </authorList>
    </citation>
    <scope>NUCLEOTIDE SEQUENCE [LARGE SCALE GENOMIC DNA]</scope>
    <source>
        <strain evidence="3 4">YC2-7</strain>
    </source>
</reference>
<dbReference type="Pfam" id="PF20789">
    <property type="entry name" value="4HBT_3C"/>
    <property type="match status" value="1"/>
</dbReference>
<dbReference type="PANTHER" id="PTHR38110">
    <property type="entry name" value="CHROMOSOME 23, WHOLE GENOME SHOTGUN SEQUENCE"/>
    <property type="match status" value="1"/>
</dbReference>
<protein>
    <submittedName>
        <fullName evidence="3">Thioesterase family protein</fullName>
    </submittedName>
</protein>
<organism evidence="3 4">
    <name type="scientific">Antrihabitans stalactiti</name>
    <dbReference type="NCBI Taxonomy" id="2584121"/>
    <lineage>
        <taxon>Bacteria</taxon>
        <taxon>Bacillati</taxon>
        <taxon>Actinomycetota</taxon>
        <taxon>Actinomycetes</taxon>
        <taxon>Mycobacteriales</taxon>
        <taxon>Nocardiaceae</taxon>
        <taxon>Antrihabitans</taxon>
    </lineage>
</organism>
<evidence type="ECO:0000259" key="2">
    <source>
        <dbReference type="Pfam" id="PF20789"/>
    </source>
</evidence>
<proteinExistence type="predicted"/>